<dbReference type="SUPFAM" id="SSF53474">
    <property type="entry name" value="alpha/beta-Hydrolases"/>
    <property type="match status" value="1"/>
</dbReference>
<dbReference type="InterPro" id="IPR029058">
    <property type="entry name" value="AB_hydrolase_fold"/>
</dbReference>
<reference evidence="8 9" key="1">
    <citation type="submission" date="2023-04" db="EMBL/GenBank/DDBJ databases">
        <title>Genome of Basidiobolus ranarum AG-B5.</title>
        <authorList>
            <person name="Stajich J.E."/>
            <person name="Carter-House D."/>
            <person name="Gryganskyi A."/>
        </authorList>
    </citation>
    <scope>NUCLEOTIDE SEQUENCE [LARGE SCALE GENOMIC DNA]</scope>
    <source>
        <strain evidence="8 9">AG-B5</strain>
    </source>
</reference>
<evidence type="ECO:0000313" key="8">
    <source>
        <dbReference type="EMBL" id="KAK9712495.1"/>
    </source>
</evidence>
<evidence type="ECO:0000313" key="9">
    <source>
        <dbReference type="Proteomes" id="UP001479436"/>
    </source>
</evidence>
<evidence type="ECO:0000256" key="5">
    <source>
        <dbReference type="SAM" id="MobiDB-lite"/>
    </source>
</evidence>
<comment type="caution">
    <text evidence="8">The sequence shown here is derived from an EMBL/GenBank/DDBJ whole genome shotgun (WGS) entry which is preliminary data.</text>
</comment>
<proteinExistence type="inferred from homology"/>
<feature type="signal peptide" evidence="6">
    <location>
        <begin position="1"/>
        <end position="16"/>
    </location>
</feature>
<dbReference type="Pfam" id="PF00326">
    <property type="entry name" value="Peptidase_S9"/>
    <property type="match status" value="1"/>
</dbReference>
<dbReference type="Proteomes" id="UP001479436">
    <property type="component" value="Unassembled WGS sequence"/>
</dbReference>
<dbReference type="InterPro" id="IPR011042">
    <property type="entry name" value="6-blade_b-propeller_TolB-like"/>
</dbReference>
<keyword evidence="9" id="KW-1185">Reference proteome</keyword>
<comment type="similarity">
    <text evidence="1">Belongs to the peptidase S9C family.</text>
</comment>
<accession>A0ABR2W0M1</accession>
<feature type="chain" id="PRO_5045640813" description="Dipeptidyl-peptidase V" evidence="6">
    <location>
        <begin position="17"/>
        <end position="684"/>
    </location>
</feature>
<evidence type="ECO:0000256" key="6">
    <source>
        <dbReference type="SAM" id="SignalP"/>
    </source>
</evidence>
<name>A0ABR2W0M1_9FUNG</name>
<keyword evidence="3" id="KW-0378">Hydrolase</keyword>
<feature type="region of interest" description="Disordered" evidence="5">
    <location>
        <begin position="266"/>
        <end position="286"/>
    </location>
</feature>
<dbReference type="EMBL" id="JASJQH010007212">
    <property type="protein sequence ID" value="KAK9712495.1"/>
    <property type="molecule type" value="Genomic_DNA"/>
</dbReference>
<evidence type="ECO:0000256" key="2">
    <source>
        <dbReference type="ARBA" id="ARBA00022729"/>
    </source>
</evidence>
<keyword evidence="2 6" id="KW-0732">Signal</keyword>
<gene>
    <name evidence="8" type="primary">dpp5_5</name>
    <name evidence="8" type="ORF">K7432_007095</name>
</gene>
<evidence type="ECO:0000256" key="3">
    <source>
        <dbReference type="ARBA" id="ARBA00022801"/>
    </source>
</evidence>
<sequence>MKWCLISLLAVPLASALRPFTPQDLVTVSKPGAAVPSPDGNWAVFSSSNYSLTENSSTRNLWLLNLKNDLVTALTAPGKNGDSEPLWLDSATVGFISSRSKSSQLWAVDVAKPNAQPVQVTNFTLGIGNIKYNSAAKLLAFTTAVNQDGSMSKAVEIDAAESKRTDTAVVYDQLMVRHWDSFVSKKKQNIFTVQLDKKGSSYSTASSPVNVMKETNLESPVAPFGDSGDYDISPDGKEITFSAKRPGRDYAWETDIDIYIVPSDGSKKPESLTKKNLAAASSPSYSPDGKTLGWLQMEKRGYESDRKRIILQDRKTKKIRYLNKNWDRTPNSIVWSPDSKSLFLPTEEFGRVKVFAADTKSGHIKTIVNEHSTSSVRILNKDTLLLTQSAMNHPSEFFTVKTDGSKLKQKTQLHKAKIGDIYLPDPEEFWFKGAEGDKVHGWLLKPFGFDAKKKYPVAFFVHGGPQGAWRDSWSSRWNPEVFASAGFVVVAINPRGSTGNGQKFTDQVQQSWGGRPYVDLMNGLDHVLKTHKYTDSKRVCGLGGSYGGYMMNWINGHTDRFSCLVNHDGKFSMLSGYYSTDELWFPESEMGGLPWEPKARKNYEKWSPSNYVQNWKTPTLIIQGAHDYRIVDGEAFSTFTALQRQNIPSRLLYFPDETHWVSKPANSLRWHAEILGWIKKWTKN</sequence>
<feature type="domain" description="Peptidase S9 prolyl oligopeptidase catalytic" evidence="7">
    <location>
        <begin position="473"/>
        <end position="683"/>
    </location>
</feature>
<organism evidence="8 9">
    <name type="scientific">Basidiobolus ranarum</name>
    <dbReference type="NCBI Taxonomy" id="34480"/>
    <lineage>
        <taxon>Eukaryota</taxon>
        <taxon>Fungi</taxon>
        <taxon>Fungi incertae sedis</taxon>
        <taxon>Zoopagomycota</taxon>
        <taxon>Entomophthoromycotina</taxon>
        <taxon>Basidiobolomycetes</taxon>
        <taxon>Basidiobolales</taxon>
        <taxon>Basidiobolaceae</taxon>
        <taxon>Basidiobolus</taxon>
    </lineage>
</organism>
<dbReference type="PANTHER" id="PTHR42776:SF13">
    <property type="entry name" value="DIPEPTIDYL-PEPTIDASE 5"/>
    <property type="match status" value="1"/>
</dbReference>
<dbReference type="InterPro" id="IPR001375">
    <property type="entry name" value="Peptidase_S9_cat"/>
</dbReference>
<dbReference type="PANTHER" id="PTHR42776">
    <property type="entry name" value="SERINE PEPTIDASE S9 FAMILY MEMBER"/>
    <property type="match status" value="1"/>
</dbReference>
<dbReference type="Gene3D" id="3.40.50.1820">
    <property type="entry name" value="alpha/beta hydrolase"/>
    <property type="match status" value="1"/>
</dbReference>
<evidence type="ECO:0000256" key="1">
    <source>
        <dbReference type="ARBA" id="ARBA00010040"/>
    </source>
</evidence>
<protein>
    <recommendedName>
        <fullName evidence="4">Dipeptidyl-peptidase V</fullName>
    </recommendedName>
</protein>
<dbReference type="SUPFAM" id="SSF82171">
    <property type="entry name" value="DPP6 N-terminal domain-like"/>
    <property type="match status" value="1"/>
</dbReference>
<dbReference type="Gene3D" id="2.120.10.30">
    <property type="entry name" value="TolB, C-terminal domain"/>
    <property type="match status" value="2"/>
</dbReference>
<evidence type="ECO:0000259" key="7">
    <source>
        <dbReference type="Pfam" id="PF00326"/>
    </source>
</evidence>
<evidence type="ECO:0000256" key="4">
    <source>
        <dbReference type="ARBA" id="ARBA00032829"/>
    </source>
</evidence>